<accession>A0A833SW91</accession>
<comment type="caution">
    <text evidence="10">The sequence shown here is derived from an EMBL/GenBank/DDBJ whole genome shotgun (WGS) entry which is preliminary data.</text>
</comment>
<keyword evidence="3" id="KW-0158">Chromosome</keyword>
<evidence type="ECO:0000259" key="9">
    <source>
        <dbReference type="PROSITE" id="PS50280"/>
    </source>
</evidence>
<dbReference type="AlphaFoldDB" id="A0A833SW91"/>
<evidence type="ECO:0000313" key="11">
    <source>
        <dbReference type="EMBL" id="KAF4138801.1"/>
    </source>
</evidence>
<dbReference type="SMART" id="SM00317">
    <property type="entry name" value="SET"/>
    <property type="match status" value="1"/>
</dbReference>
<name>A0A833SW91_PHYIN</name>
<dbReference type="Proteomes" id="UP000704712">
    <property type="component" value="Unassembled WGS sequence"/>
</dbReference>
<evidence type="ECO:0000256" key="7">
    <source>
        <dbReference type="ARBA" id="ARBA00023242"/>
    </source>
</evidence>
<gene>
    <name evidence="10" type="ORF">GN244_ATG14525</name>
    <name evidence="11" type="ORF">GN958_ATG12010</name>
</gene>
<evidence type="ECO:0000256" key="6">
    <source>
        <dbReference type="ARBA" id="ARBA00022691"/>
    </source>
</evidence>
<dbReference type="GO" id="GO:0008168">
    <property type="term" value="F:methyltransferase activity"/>
    <property type="evidence" value="ECO:0007669"/>
    <property type="project" value="UniProtKB-KW"/>
</dbReference>
<feature type="region of interest" description="Disordered" evidence="8">
    <location>
        <begin position="46"/>
        <end position="74"/>
    </location>
</feature>
<feature type="region of interest" description="Disordered" evidence="8">
    <location>
        <begin position="1"/>
        <end position="20"/>
    </location>
</feature>
<dbReference type="SUPFAM" id="SSF82199">
    <property type="entry name" value="SET domain"/>
    <property type="match status" value="1"/>
</dbReference>
<proteinExistence type="predicted"/>
<feature type="compositionally biased region" description="Basic residues" evidence="8">
    <location>
        <begin position="62"/>
        <end position="74"/>
    </location>
</feature>
<dbReference type="PANTHER" id="PTHR22884">
    <property type="entry name" value="SET DOMAIN PROTEINS"/>
    <property type="match status" value="1"/>
</dbReference>
<reference evidence="10" key="1">
    <citation type="submission" date="2020-04" db="EMBL/GenBank/DDBJ databases">
        <title>Hybrid Assembly of Korean Phytophthora infestans isolates.</title>
        <authorList>
            <person name="Prokchorchik M."/>
            <person name="Lee Y."/>
            <person name="Seo J."/>
            <person name="Cho J.-H."/>
            <person name="Park Y.-E."/>
            <person name="Jang D.-C."/>
            <person name="Im J.-S."/>
            <person name="Choi J.-G."/>
            <person name="Park H.-J."/>
            <person name="Lee G.-B."/>
            <person name="Lee Y.-G."/>
            <person name="Hong S.-Y."/>
            <person name="Cho K."/>
            <person name="Sohn K.H."/>
        </authorList>
    </citation>
    <scope>NUCLEOTIDE SEQUENCE</scope>
    <source>
        <strain evidence="10">KR_1_A1</strain>
        <strain evidence="11">KR_2_A2</strain>
    </source>
</reference>
<dbReference type="EMBL" id="JAACNO010001630">
    <property type="protein sequence ID" value="KAF4138801.1"/>
    <property type="molecule type" value="Genomic_DNA"/>
</dbReference>
<dbReference type="GO" id="GO:0005694">
    <property type="term" value="C:chromosome"/>
    <property type="evidence" value="ECO:0007669"/>
    <property type="project" value="UniProtKB-SubCell"/>
</dbReference>
<keyword evidence="6" id="KW-0949">S-adenosyl-L-methionine</keyword>
<dbReference type="PROSITE" id="PS50280">
    <property type="entry name" value="SET"/>
    <property type="match status" value="1"/>
</dbReference>
<keyword evidence="5" id="KW-0808">Transferase</keyword>
<keyword evidence="4" id="KW-0489">Methyltransferase</keyword>
<dbReference type="InterPro" id="IPR001214">
    <property type="entry name" value="SET_dom"/>
</dbReference>
<protein>
    <submittedName>
        <fullName evidence="10">SET domain-containing protein</fullName>
    </submittedName>
</protein>
<evidence type="ECO:0000256" key="1">
    <source>
        <dbReference type="ARBA" id="ARBA00004123"/>
    </source>
</evidence>
<evidence type="ECO:0000256" key="5">
    <source>
        <dbReference type="ARBA" id="ARBA00022679"/>
    </source>
</evidence>
<dbReference type="InterPro" id="IPR050777">
    <property type="entry name" value="SET2_Histone-Lys_MeTrsfase"/>
</dbReference>
<feature type="domain" description="SET" evidence="9">
    <location>
        <begin position="201"/>
        <end position="317"/>
    </location>
</feature>
<keyword evidence="7" id="KW-0539">Nucleus</keyword>
<dbReference type="GO" id="GO:0005634">
    <property type="term" value="C:nucleus"/>
    <property type="evidence" value="ECO:0007669"/>
    <property type="project" value="UniProtKB-SubCell"/>
</dbReference>
<dbReference type="GO" id="GO:0032259">
    <property type="term" value="P:methylation"/>
    <property type="evidence" value="ECO:0007669"/>
    <property type="project" value="UniProtKB-KW"/>
</dbReference>
<dbReference type="EMBL" id="WSZM01000417">
    <property type="protein sequence ID" value="KAF4033555.1"/>
    <property type="molecule type" value="Genomic_DNA"/>
</dbReference>
<evidence type="ECO:0000313" key="12">
    <source>
        <dbReference type="Proteomes" id="UP000602510"/>
    </source>
</evidence>
<evidence type="ECO:0000256" key="2">
    <source>
        <dbReference type="ARBA" id="ARBA00004286"/>
    </source>
</evidence>
<dbReference type="Pfam" id="PF00856">
    <property type="entry name" value="SET"/>
    <property type="match status" value="1"/>
</dbReference>
<sequence length="332" mass="36645">MGKTAGHKAAGCSQEQGREVGMDATVKKELAAEATATAKGVQTYKEREDKKKRMKNNPWKTSSRKLRYRGHKKPVRTSTKVYNVGKMKAMYMNSFLRLPGVCEALSARRNAVLRHEAAPRKPEVIVIDDDGDDLWPMGVDKVSVSRNPEKIKFPDTGPTDKCKCAYDCFRDDCLNADTSYYCTAANCNREGNCLNSLYECKDLELTVCKGTGIGAKATATIHAGFIIGNYTGVLTTHNFAADEEQTCDYALELQLKSTRGKKVYIDATSCGGITRMLNHSCDAPCRFVELRNRENVAVVVVAKRTIEEGEEVTVDYVGPWFDCVCGAANCRG</sequence>
<dbReference type="Gene3D" id="2.170.270.10">
    <property type="entry name" value="SET domain"/>
    <property type="match status" value="1"/>
</dbReference>
<evidence type="ECO:0000256" key="3">
    <source>
        <dbReference type="ARBA" id="ARBA00022454"/>
    </source>
</evidence>
<evidence type="ECO:0000256" key="4">
    <source>
        <dbReference type="ARBA" id="ARBA00022603"/>
    </source>
</evidence>
<keyword evidence="12" id="KW-1185">Reference proteome</keyword>
<evidence type="ECO:0000256" key="8">
    <source>
        <dbReference type="SAM" id="MobiDB-lite"/>
    </source>
</evidence>
<comment type="subcellular location">
    <subcellularLocation>
        <location evidence="2">Chromosome</location>
    </subcellularLocation>
    <subcellularLocation>
        <location evidence="1">Nucleus</location>
    </subcellularLocation>
</comment>
<organism evidence="10 12">
    <name type="scientific">Phytophthora infestans</name>
    <name type="common">Potato late blight agent</name>
    <name type="synonym">Botrytis infestans</name>
    <dbReference type="NCBI Taxonomy" id="4787"/>
    <lineage>
        <taxon>Eukaryota</taxon>
        <taxon>Sar</taxon>
        <taxon>Stramenopiles</taxon>
        <taxon>Oomycota</taxon>
        <taxon>Peronosporomycetes</taxon>
        <taxon>Peronosporales</taxon>
        <taxon>Peronosporaceae</taxon>
        <taxon>Phytophthora</taxon>
    </lineage>
</organism>
<evidence type="ECO:0000313" key="10">
    <source>
        <dbReference type="EMBL" id="KAF4033555.1"/>
    </source>
</evidence>
<dbReference type="InterPro" id="IPR046341">
    <property type="entry name" value="SET_dom_sf"/>
</dbReference>
<dbReference type="Proteomes" id="UP000602510">
    <property type="component" value="Unassembled WGS sequence"/>
</dbReference>